<evidence type="ECO:0000259" key="2">
    <source>
        <dbReference type="Pfam" id="PF13873"/>
    </source>
</evidence>
<dbReference type="EnsemblMetazoa" id="XM_030977462">
    <property type="protein sequence ID" value="XP_030833322"/>
    <property type="gene ID" value="LOC115920790"/>
</dbReference>
<organism evidence="3 4">
    <name type="scientific">Strongylocentrotus purpuratus</name>
    <name type="common">Purple sea urchin</name>
    <dbReference type="NCBI Taxonomy" id="7668"/>
    <lineage>
        <taxon>Eukaryota</taxon>
        <taxon>Metazoa</taxon>
        <taxon>Echinodermata</taxon>
        <taxon>Eleutherozoa</taxon>
        <taxon>Echinozoa</taxon>
        <taxon>Echinoidea</taxon>
        <taxon>Euechinoidea</taxon>
        <taxon>Echinacea</taxon>
        <taxon>Camarodonta</taxon>
        <taxon>Echinidea</taxon>
        <taxon>Strongylocentrotidae</taxon>
        <taxon>Strongylocentrotus</taxon>
    </lineage>
</organism>
<name>A0A7M7N9Q4_STRPU</name>
<dbReference type="KEGG" id="spu:115920790"/>
<keyword evidence="4" id="KW-1185">Reference proteome</keyword>
<reference evidence="4" key="1">
    <citation type="submission" date="2015-02" db="EMBL/GenBank/DDBJ databases">
        <title>Genome sequencing for Strongylocentrotus purpuratus.</title>
        <authorList>
            <person name="Murali S."/>
            <person name="Liu Y."/>
            <person name="Vee V."/>
            <person name="English A."/>
            <person name="Wang M."/>
            <person name="Skinner E."/>
            <person name="Han Y."/>
            <person name="Muzny D.M."/>
            <person name="Worley K.C."/>
            <person name="Gibbs R.A."/>
        </authorList>
    </citation>
    <scope>NUCLEOTIDE SEQUENCE</scope>
</reference>
<dbReference type="OrthoDB" id="10229072at2759"/>
<accession>A0A7M7N9Q4</accession>
<dbReference type="InterPro" id="IPR028002">
    <property type="entry name" value="Myb_DNA-bind_5"/>
</dbReference>
<protein>
    <recommendedName>
        <fullName evidence="2">Myb/SANT-like DNA-binding domain-containing protein</fullName>
    </recommendedName>
</protein>
<evidence type="ECO:0000313" key="3">
    <source>
        <dbReference type="EnsemblMetazoa" id="XP_030833322"/>
    </source>
</evidence>
<dbReference type="GeneID" id="115920790"/>
<dbReference type="Proteomes" id="UP000007110">
    <property type="component" value="Unassembled WGS sequence"/>
</dbReference>
<evidence type="ECO:0000313" key="4">
    <source>
        <dbReference type="Proteomes" id="UP000007110"/>
    </source>
</evidence>
<dbReference type="AlphaFoldDB" id="A0A7M7N9Q4"/>
<evidence type="ECO:0000256" key="1">
    <source>
        <dbReference type="SAM" id="MobiDB-lite"/>
    </source>
</evidence>
<dbReference type="RefSeq" id="XP_030833322.1">
    <property type="nucleotide sequence ID" value="XM_030977462.1"/>
</dbReference>
<dbReference type="InParanoid" id="A0A7M7N9Q4"/>
<feature type="region of interest" description="Disordered" evidence="1">
    <location>
        <begin position="155"/>
        <end position="183"/>
    </location>
</feature>
<dbReference type="Pfam" id="PF13873">
    <property type="entry name" value="Myb_DNA-bind_5"/>
    <property type="match status" value="1"/>
</dbReference>
<reference evidence="3" key="2">
    <citation type="submission" date="2021-01" db="UniProtKB">
        <authorList>
            <consortium name="EnsemblMetazoa"/>
        </authorList>
    </citation>
    <scope>IDENTIFICATION</scope>
</reference>
<sequence>MVKRRPNLTGRDVRCLADYVKKNRQALFGKAGNCVEKIKKRKEDAWALGLVSLEAQGLQPGRTVKDLRLTWNEMAAKARKYRDAKNKTGGGPPVEYNEKHEAVLEAMVEESVEGILGPEEEAGYLALPSSQMSQTSENAMAVAMMVSSMVGGISVPARDPQTSTSAASSAGPPRGQPVLVGDSTAIDTKKPITCYEERLLEIEEEKLLLMKRAVHLFELFVCNQKEV</sequence>
<feature type="domain" description="Myb/SANT-like DNA-binding" evidence="2">
    <location>
        <begin position="4"/>
        <end position="80"/>
    </location>
</feature>
<proteinExistence type="predicted"/>